<gene>
    <name evidence="2" type="ORF">UFOPK2656_00286</name>
    <name evidence="3" type="ORF">UFOPK3099_02656</name>
    <name evidence="4" type="ORF">UFOPK3651_00054</name>
    <name evidence="5" type="ORF">UFOPK3931_02496</name>
    <name evidence="1" type="ORF">UFOPK4189_00283</name>
</gene>
<evidence type="ECO:0000313" key="1">
    <source>
        <dbReference type="EMBL" id="CAB4362507.1"/>
    </source>
</evidence>
<accession>A0A6J7AQH4</accession>
<organism evidence="3">
    <name type="scientific">freshwater metagenome</name>
    <dbReference type="NCBI Taxonomy" id="449393"/>
    <lineage>
        <taxon>unclassified sequences</taxon>
        <taxon>metagenomes</taxon>
        <taxon>ecological metagenomes</taxon>
    </lineage>
</organism>
<dbReference type="EMBL" id="CAESGF010000002">
    <property type="protein sequence ID" value="CAB4362507.1"/>
    <property type="molecule type" value="Genomic_DNA"/>
</dbReference>
<evidence type="ECO:0000313" key="2">
    <source>
        <dbReference type="EMBL" id="CAB4705034.1"/>
    </source>
</evidence>
<evidence type="ECO:0000313" key="4">
    <source>
        <dbReference type="EMBL" id="CAB4909409.1"/>
    </source>
</evidence>
<dbReference type="EMBL" id="CAFAAV010000284">
    <property type="protein sequence ID" value="CAB4835067.1"/>
    <property type="molecule type" value="Genomic_DNA"/>
</dbReference>
<dbReference type="EMBL" id="CAEZYF010000002">
    <property type="protein sequence ID" value="CAB4705034.1"/>
    <property type="molecule type" value="Genomic_DNA"/>
</dbReference>
<reference evidence="3" key="1">
    <citation type="submission" date="2020-05" db="EMBL/GenBank/DDBJ databases">
        <authorList>
            <person name="Chiriac C."/>
            <person name="Salcher M."/>
            <person name="Ghai R."/>
            <person name="Kavagutti S V."/>
        </authorList>
    </citation>
    <scope>NUCLEOTIDE SEQUENCE</scope>
</reference>
<proteinExistence type="predicted"/>
<protein>
    <submittedName>
        <fullName evidence="3">Unannotated protein</fullName>
    </submittedName>
</protein>
<sequence length="178" mass="18835">MQRGNLLGPFGVLVSAAAAFAPVAMATVAHADQPTQADAGHSDHAEESTKLGVCAPNLGGVKIPARSLVGYLGDVETGNGAFNKVNHREVELGFRLINLDDNCVESQSSLVATTVRQVACEDPSVVLNPSIPALESLNFREKQRRFTAEFSLPKGKRCYSITTAAPGATEIVALFRSK</sequence>
<name>A0A6J7AQH4_9ZZZZ</name>
<dbReference type="EMBL" id="CAFBOL010000087">
    <property type="protein sequence ID" value="CAB5005551.1"/>
    <property type="molecule type" value="Genomic_DNA"/>
</dbReference>
<evidence type="ECO:0000313" key="5">
    <source>
        <dbReference type="EMBL" id="CAB5005551.1"/>
    </source>
</evidence>
<dbReference type="AlphaFoldDB" id="A0A6J7AQH4"/>
<dbReference type="EMBL" id="CAFBMT010000001">
    <property type="protein sequence ID" value="CAB4909409.1"/>
    <property type="molecule type" value="Genomic_DNA"/>
</dbReference>
<evidence type="ECO:0000313" key="3">
    <source>
        <dbReference type="EMBL" id="CAB4835067.1"/>
    </source>
</evidence>